<keyword evidence="4 18" id="KW-0945">Host-virus interaction</keyword>
<evidence type="ECO:0000256" key="12">
    <source>
        <dbReference type="ARBA" id="ARBA00023159"/>
    </source>
</evidence>
<sequence>MLGPNPTLPDIILEAVDQLVPEQYPDLGSSSLSPDSLGEEQDVQVDPYRVRTTCYSCDKPLRFIVCTGEDSLRLFQQLLLGDLSFLCPGCVAEHLKKKNGRR</sequence>
<comment type="subunit">
    <text evidence="18">Homodimer. Homooligomer. Interacts with host RB1; this interaction induces dissociation of RB1-E2F1 complex thereby disrupting RB1 activity. Interacts with host EP300; this interaction represses EP300 transcriptional activity. Interacts with protein E2; this interaction inhibits E7 oncogenic activity. Interacts with host TMEM173/STING; this interaction impairs the ability of TMEM173/STING to sense cytosolic DNA and promote the production of type I interferon (IFN-alpha and IFN-beta).</text>
</comment>
<keyword evidence="10 18" id="KW-0805">Transcription regulation</keyword>
<evidence type="ECO:0000256" key="6">
    <source>
        <dbReference type="ARBA" id="ARBA00022723"/>
    </source>
</evidence>
<evidence type="ECO:0000256" key="1">
    <source>
        <dbReference type="ARBA" id="ARBA00022504"/>
    </source>
</evidence>
<evidence type="ECO:0000256" key="11">
    <source>
        <dbReference type="ARBA" id="ARBA00023125"/>
    </source>
</evidence>
<keyword evidence="16 18" id="KW-0899">Viral immunoevasion</keyword>
<proteinExistence type="inferred from homology"/>
<dbReference type="OrthoDB" id="28268at10239"/>
<dbReference type="GO" id="GO:0006351">
    <property type="term" value="P:DNA-templated transcription"/>
    <property type="evidence" value="ECO:0007669"/>
    <property type="project" value="UniProtKB-UniRule"/>
</dbReference>
<evidence type="ECO:0000256" key="9">
    <source>
        <dbReference type="ARBA" id="ARBA00022833"/>
    </source>
</evidence>
<dbReference type="Gene3D" id="3.30.160.330">
    <property type="match status" value="1"/>
</dbReference>
<comment type="function">
    <text evidence="19">E7 protein has both transforming and trans-activating activities.</text>
</comment>
<dbReference type="GO" id="GO:0030430">
    <property type="term" value="C:host cell cytoplasm"/>
    <property type="evidence" value="ECO:0007669"/>
    <property type="project" value="UniProtKB-SubCell"/>
</dbReference>
<dbReference type="GO" id="GO:0052170">
    <property type="term" value="P:symbiont-mediated suppression of host innate immune response"/>
    <property type="evidence" value="ECO:0007669"/>
    <property type="project" value="UniProtKB-KW"/>
</dbReference>
<dbReference type="SUPFAM" id="SSF161234">
    <property type="entry name" value="E7 C-terminal domain-like"/>
    <property type="match status" value="1"/>
</dbReference>
<evidence type="ECO:0000256" key="15">
    <source>
        <dbReference type="ARBA" id="ARBA00023258"/>
    </source>
</evidence>
<dbReference type="Pfam" id="PF00527">
    <property type="entry name" value="E7"/>
    <property type="match status" value="1"/>
</dbReference>
<name>F8SIM4_9PAPI</name>
<dbReference type="GO" id="GO:0008270">
    <property type="term" value="F:zinc ion binding"/>
    <property type="evidence" value="ECO:0007669"/>
    <property type="project" value="UniProtKB-KW"/>
</dbReference>
<keyword evidence="1 18" id="KW-1121">Modulation of host cell cycle by virus</keyword>
<dbReference type="KEGG" id="vg:20358471"/>
<keyword evidence="11 18" id="KW-0238">DNA-binding</keyword>
<dbReference type="GO" id="GO:0042025">
    <property type="term" value="C:host cell nucleus"/>
    <property type="evidence" value="ECO:0007669"/>
    <property type="project" value="UniProtKB-SubCell"/>
</dbReference>
<evidence type="ECO:0000256" key="7">
    <source>
        <dbReference type="ARBA" id="ARBA00022771"/>
    </source>
</evidence>
<dbReference type="GO" id="GO:0003700">
    <property type="term" value="F:DNA-binding transcription factor activity"/>
    <property type="evidence" value="ECO:0007669"/>
    <property type="project" value="UniProtKB-UniRule"/>
</dbReference>
<dbReference type="EMBL" id="HQ625440">
    <property type="protein sequence ID" value="AEI00710.1"/>
    <property type="molecule type" value="Genomic_DNA"/>
</dbReference>
<dbReference type="GO" id="GO:0039645">
    <property type="term" value="P:symbiont-mediated perturbation of host cell cycle G1/S transition checkpoint"/>
    <property type="evidence" value="ECO:0007669"/>
    <property type="project" value="UniProtKB-UniRule"/>
</dbReference>
<keyword evidence="8 18" id="KW-1114">Inhibition of host interferon signaling pathway by virus</keyword>
<feature type="zinc finger region" evidence="18">
    <location>
        <begin position="54"/>
        <end position="90"/>
    </location>
</feature>
<dbReference type="RefSeq" id="YP_009058913.1">
    <property type="nucleotide sequence ID" value="NC_024893.1"/>
</dbReference>
<evidence type="ECO:0000256" key="2">
    <source>
        <dbReference type="ARBA" id="ARBA00022518"/>
    </source>
</evidence>
<keyword evidence="15" id="KW-0922">Interferon antiviral system evasion</keyword>
<keyword evidence="14 18" id="KW-1035">Host cytoplasm</keyword>
<evidence type="ECO:0000256" key="5">
    <source>
        <dbReference type="ARBA" id="ARBA00022632"/>
    </source>
</evidence>
<dbReference type="Proteomes" id="UP000139691">
    <property type="component" value="Segment"/>
</dbReference>
<comment type="PTM">
    <text evidence="18">Highly phosphorylated.</text>
</comment>
<keyword evidence="5 18" id="KW-1090">Inhibition of host innate immune response by virus</keyword>
<gene>
    <name evidence="18 20" type="primary">E7</name>
</gene>
<evidence type="ECO:0000256" key="19">
    <source>
        <dbReference type="PIRNR" id="PIRNR003407"/>
    </source>
</evidence>
<comment type="caution">
    <text evidence="18">Lacks conserved residue(s) required for the propagation of feature annotation.</text>
</comment>
<evidence type="ECO:0000313" key="20">
    <source>
        <dbReference type="EMBL" id="AEI00710.1"/>
    </source>
</evidence>
<keyword evidence="7 18" id="KW-0863">Zinc-finger</keyword>
<keyword evidence="17 18" id="KW-1078">G1/S host cell cycle checkpoint dysregulation by virus</keyword>
<comment type="subcellular location">
    <subcellularLocation>
        <location evidence="18">Host cytoplasm</location>
    </subcellularLocation>
    <subcellularLocation>
        <location evidence="18">Host nucleus</location>
    </subcellularLocation>
    <text evidence="18">Predominantly found in the host nucleus.</text>
</comment>
<keyword evidence="9 18" id="KW-0862">Zinc</keyword>
<dbReference type="GO" id="GO:0003677">
    <property type="term" value="F:DNA binding"/>
    <property type="evidence" value="ECO:0007669"/>
    <property type="project" value="UniProtKB-UniRule"/>
</dbReference>
<comment type="similarity">
    <text evidence="18 19">Belongs to the papillomaviridae E7 protein family.</text>
</comment>
<keyword evidence="3 18" id="KW-1048">Host nucleus</keyword>
<keyword evidence="13 18" id="KW-0804">Transcription</keyword>
<evidence type="ECO:0000256" key="8">
    <source>
        <dbReference type="ARBA" id="ARBA00022830"/>
    </source>
</evidence>
<comment type="function">
    <text evidence="18">Plays a role in viral genome replication by driving entry of quiescent cells into the cell cycle. Stimulation of progression from G1 to S phase allows the virus to efficiently use the cellular DNA replicating machinery to achieve viral genome replication. E7 protein has both transforming and trans-activating activities. Induces the disassembly of the E2F1 transcription factor from RB1, with subsequent transcriptional activation of E2F1-regulated S-phase genes. Interferes with host histone deacetylation mediated by HDAC1 and HDAC2, leading to transcription activation. Plays also a role in the inhibition of both antiviral and antiproliferative functions of host interferon alpha. Interaction with host TMEM173/STING impairs the ability of TMEM173/STING to sense cytosolic DNA and promote the production of type I interferon (IFN-alpha and IFN-beta).</text>
</comment>
<evidence type="ECO:0000256" key="17">
    <source>
        <dbReference type="ARBA" id="ARBA00023309"/>
    </source>
</evidence>
<dbReference type="GeneID" id="20358471"/>
<evidence type="ECO:0000256" key="13">
    <source>
        <dbReference type="ARBA" id="ARBA00023163"/>
    </source>
</evidence>
<keyword evidence="6 18" id="KW-0479">Metal-binding</keyword>
<keyword evidence="12 18" id="KW-0010">Activator</keyword>
<evidence type="ECO:0000256" key="16">
    <source>
        <dbReference type="ARBA" id="ARBA00023280"/>
    </source>
</evidence>
<dbReference type="GO" id="GO:0019904">
    <property type="term" value="F:protein domain specific binding"/>
    <property type="evidence" value="ECO:0007669"/>
    <property type="project" value="UniProtKB-UniRule"/>
</dbReference>
<evidence type="ECO:0000256" key="14">
    <source>
        <dbReference type="ARBA" id="ARBA00023200"/>
    </source>
</evidence>
<dbReference type="InterPro" id="IPR000148">
    <property type="entry name" value="Papilloma_E7"/>
</dbReference>
<comment type="domain">
    <text evidence="18">The E7 terminal domain is an intrinsically disordered domain, whose flexibility and conformational transitions confer target adaptability to the oncoprotein. It allows adaptation to a variety of protein targets and exposes the PEST degradation sequence that regulates its turnover in the cell.</text>
</comment>
<feature type="short sequence motif" description="Nuclear export signal" evidence="18">
    <location>
        <begin position="72"/>
        <end position="80"/>
    </location>
</feature>
<evidence type="ECO:0000256" key="18">
    <source>
        <dbReference type="HAMAP-Rule" id="MF_04004"/>
    </source>
</evidence>
<evidence type="ECO:0000256" key="3">
    <source>
        <dbReference type="ARBA" id="ARBA00022562"/>
    </source>
</evidence>
<dbReference type="PIRSF" id="PIRSF003407">
    <property type="entry name" value="Papvi_E7"/>
    <property type="match status" value="1"/>
</dbReference>
<evidence type="ECO:0000256" key="10">
    <source>
        <dbReference type="ARBA" id="ARBA00023015"/>
    </source>
</evidence>
<dbReference type="HAMAP" id="MF_04004">
    <property type="entry name" value="PPV_E7"/>
    <property type="match status" value="1"/>
</dbReference>
<dbReference type="GO" id="GO:0039502">
    <property type="term" value="P:symbiont-mediated suppression of host type I interferon-mediated signaling pathway"/>
    <property type="evidence" value="ECO:0007669"/>
    <property type="project" value="UniProtKB-UniRule"/>
</dbReference>
<evidence type="ECO:0000313" key="21">
    <source>
        <dbReference type="Proteomes" id="UP000139691"/>
    </source>
</evidence>
<evidence type="ECO:0000256" key="4">
    <source>
        <dbReference type="ARBA" id="ARBA00022581"/>
    </source>
</evidence>
<protein>
    <recommendedName>
        <fullName evidence="18 19">Protein E7</fullName>
    </recommendedName>
</protein>
<keyword evidence="2 18" id="KW-0244">Early protein</keyword>
<accession>F8SIM4</accession>
<reference evidence="20 21" key="1">
    <citation type="journal article" date="2012" name="PLoS ONE">
        <title>Isolation of three novel rat and mouse papillomaviruses and their genomic characterization.</title>
        <authorList>
            <person name="Schulz E."/>
            <person name="Gottschling M."/>
            <person name="Ulrich R.G."/>
            <person name="Richter D."/>
            <person name="Stockfleth E."/>
            <person name="Nindl I."/>
        </authorList>
    </citation>
    <scope>NUCLEOTIDE SEQUENCE [LARGE SCALE GENOMIC DNA]</scope>
</reference>
<organism evidence="20 21">
    <name type="scientific">Apodemus sylvaticus papillomavirus 1</name>
    <dbReference type="NCBI Taxonomy" id="1036963"/>
    <lineage>
        <taxon>Viruses</taxon>
        <taxon>Monodnaviria</taxon>
        <taxon>Shotokuvirae</taxon>
        <taxon>Cossaviricota</taxon>
        <taxon>Papovaviricetes</taxon>
        <taxon>Zurhausenvirales</taxon>
        <taxon>Papillomaviridae</taxon>
        <taxon>Firstpapillomavirinae</taxon>
        <taxon>Pipapillomavirus</taxon>
        <taxon>Pipapillomavirus 2</taxon>
    </lineage>
</organism>